<organism evidence="2 3">
    <name type="scientific">Pseudoneobacillus rhizosphaerae</name>
    <dbReference type="NCBI Taxonomy" id="2880968"/>
    <lineage>
        <taxon>Bacteria</taxon>
        <taxon>Bacillati</taxon>
        <taxon>Bacillota</taxon>
        <taxon>Bacilli</taxon>
        <taxon>Bacillales</taxon>
        <taxon>Bacillaceae</taxon>
        <taxon>Pseudoneobacillus</taxon>
    </lineage>
</organism>
<sequence>MFFVIVFVLGLLSTLLFIKVKSKWAKWIPAFIFFVATILMGGKAKFFPAPEMEVLGEIVYFMIFGTITIGAVIGGGIVHFWNKRKSLK</sequence>
<dbReference type="RefSeq" id="WP_230494653.1">
    <property type="nucleotide sequence ID" value="NZ_CAKJTG010000001.1"/>
</dbReference>
<dbReference type="EMBL" id="CAKJTG010000001">
    <property type="protein sequence ID" value="CAG9606364.1"/>
    <property type="molecule type" value="Genomic_DNA"/>
</dbReference>
<feature type="transmembrane region" description="Helical" evidence="1">
    <location>
        <begin position="58"/>
        <end position="81"/>
    </location>
</feature>
<evidence type="ECO:0000256" key="1">
    <source>
        <dbReference type="SAM" id="Phobius"/>
    </source>
</evidence>
<keyword evidence="1" id="KW-1133">Transmembrane helix</keyword>
<keyword evidence="1" id="KW-0812">Transmembrane</keyword>
<evidence type="ECO:0000313" key="2">
    <source>
        <dbReference type="EMBL" id="CAG9606364.1"/>
    </source>
</evidence>
<gene>
    <name evidence="2" type="ORF">NEOCIP111885_00052</name>
</gene>
<name>A0A9C7G5V1_9BACI</name>
<proteinExistence type="predicted"/>
<reference evidence="2" key="1">
    <citation type="submission" date="2021-10" db="EMBL/GenBank/DDBJ databases">
        <authorList>
            <person name="Criscuolo A."/>
        </authorList>
    </citation>
    <scope>NUCLEOTIDE SEQUENCE</scope>
    <source>
        <strain evidence="2">CIP111885</strain>
    </source>
</reference>
<protein>
    <submittedName>
        <fullName evidence="2">Uncharacterized protein</fullName>
    </submittedName>
</protein>
<feature type="transmembrane region" description="Helical" evidence="1">
    <location>
        <begin position="27"/>
        <end position="46"/>
    </location>
</feature>
<keyword evidence="3" id="KW-1185">Reference proteome</keyword>
<accession>A0A9C7G5V1</accession>
<dbReference type="Proteomes" id="UP000789845">
    <property type="component" value="Unassembled WGS sequence"/>
</dbReference>
<dbReference type="AlphaFoldDB" id="A0A9C7G5V1"/>
<keyword evidence="1" id="KW-0472">Membrane</keyword>
<evidence type="ECO:0000313" key="3">
    <source>
        <dbReference type="Proteomes" id="UP000789845"/>
    </source>
</evidence>
<comment type="caution">
    <text evidence="2">The sequence shown here is derived from an EMBL/GenBank/DDBJ whole genome shotgun (WGS) entry which is preliminary data.</text>
</comment>